<dbReference type="PANTHER" id="PTHR34136">
    <property type="match status" value="1"/>
</dbReference>
<dbReference type="NCBIfam" id="TIGR00696">
    <property type="entry name" value="wecG_tagA_cpsF"/>
    <property type="match status" value="1"/>
</dbReference>
<dbReference type="EC" id="2.4.1.187" evidence="5"/>
<dbReference type="Pfam" id="PF03808">
    <property type="entry name" value="Glyco_tran_WecG"/>
    <property type="match status" value="1"/>
</dbReference>
<comment type="caution">
    <text evidence="6">The sequence shown here is derived from an EMBL/GenBank/DDBJ whole genome shotgun (WGS) entry which is preliminary data.</text>
</comment>
<dbReference type="PANTHER" id="PTHR34136:SF1">
    <property type="entry name" value="UDP-N-ACETYL-D-MANNOSAMINURONIC ACID TRANSFERASE"/>
    <property type="match status" value="1"/>
</dbReference>
<keyword evidence="4 5" id="KW-0961">Cell wall biogenesis/degradation</keyword>
<dbReference type="GO" id="GO:0071555">
    <property type="term" value="P:cell wall organization"/>
    <property type="evidence" value="ECO:0007669"/>
    <property type="project" value="UniProtKB-KW"/>
</dbReference>
<proteinExistence type="inferred from homology"/>
<dbReference type="AlphaFoldDB" id="A0A833HRP0"/>
<dbReference type="OrthoDB" id="9771846at2"/>
<evidence type="ECO:0000256" key="5">
    <source>
        <dbReference type="HAMAP-Rule" id="MF_02070"/>
    </source>
</evidence>
<evidence type="ECO:0000313" key="7">
    <source>
        <dbReference type="Proteomes" id="UP000465601"/>
    </source>
</evidence>
<evidence type="ECO:0000256" key="2">
    <source>
        <dbReference type="ARBA" id="ARBA00022679"/>
    </source>
</evidence>
<accession>A0A833HRP0</accession>
<dbReference type="UniPathway" id="UPA00632"/>
<dbReference type="EMBL" id="WBZB01000002">
    <property type="protein sequence ID" value="KAB3533552.1"/>
    <property type="molecule type" value="Genomic_DNA"/>
</dbReference>
<evidence type="ECO:0000256" key="3">
    <source>
        <dbReference type="ARBA" id="ARBA00022944"/>
    </source>
</evidence>
<dbReference type="GO" id="GO:0019350">
    <property type="term" value="P:teichoic acid biosynthetic process"/>
    <property type="evidence" value="ECO:0007669"/>
    <property type="project" value="UniProtKB-UniRule"/>
</dbReference>
<keyword evidence="7" id="KW-1185">Reference proteome</keyword>
<evidence type="ECO:0000313" key="6">
    <source>
        <dbReference type="EMBL" id="KAB3533552.1"/>
    </source>
</evidence>
<dbReference type="RefSeq" id="WP_151864369.1">
    <property type="nucleotide sequence ID" value="NZ_WBZB01000002.1"/>
</dbReference>
<dbReference type="CDD" id="cd06533">
    <property type="entry name" value="Glyco_transf_WecG_TagA"/>
    <property type="match status" value="1"/>
</dbReference>
<keyword evidence="3 5" id="KW-0777">Teichoic acid biosynthesis</keyword>
<comment type="catalytic activity">
    <reaction evidence="5">
        <text>UDP-N-acetyl-alpha-D-mannosamine + N-acetyl-alpha-D-glucosaminyl-di-trans,octa-cis-undecaprenyl diphosphate = N-acetyl-beta-D-mannosaminyl-(1-&gt;4)-N-acetyl-alpha-D-glucosaminyl di-trans,octa-cis-undecaprenyl diphosphate + UDP + H(+)</text>
        <dbReference type="Rhea" id="RHEA:16053"/>
        <dbReference type="ChEBI" id="CHEBI:15378"/>
        <dbReference type="ChEBI" id="CHEBI:58223"/>
        <dbReference type="ChEBI" id="CHEBI:62959"/>
        <dbReference type="ChEBI" id="CHEBI:68623"/>
        <dbReference type="ChEBI" id="CHEBI:132210"/>
        <dbReference type="EC" id="2.4.1.187"/>
    </reaction>
</comment>
<dbReference type="GO" id="GO:0047244">
    <property type="term" value="F:N-acetylglucosaminyldiphosphoundecaprenol N-acetyl-beta-D-mannosaminyltransferase activity"/>
    <property type="evidence" value="ECO:0007669"/>
    <property type="project" value="UniProtKB-UniRule"/>
</dbReference>
<sequence length="240" mass="26972">MIEKISIFDVPISAVTQSEALEMAIDFLNSEGLKQIFTPNPEIVMLAQNNQQLKETLQKGDLVVPDGIGLILASKLKSLGLKERVPGIELMDKILEYCSQNHKSIYIFGGKPGIPERAIKNIEEKHPGIRIAGYHHGYLQPGDEEKIIEDINGSKVDVLIVGLGAPKQEIWISNNKNRLRCKIAMGVGGSIDVYAGVVKRAPLAFQRVGLEWFYRLIKEPRRYKRMLLLPKFLIRFIIKG</sequence>
<comment type="function">
    <text evidence="5">Catalyzes the conversion of GlcNAc-PP-undecaprenol into ManNAc-GlcNAc-PP-undecaprenol, the first committed lipid intermediate in the de novo synthesis of teichoic acid.</text>
</comment>
<keyword evidence="1 5" id="KW-0328">Glycosyltransferase</keyword>
<comment type="pathway">
    <text evidence="5">Cell wall biogenesis; teichoic acid biosynthesis.</text>
</comment>
<evidence type="ECO:0000256" key="1">
    <source>
        <dbReference type="ARBA" id="ARBA00022676"/>
    </source>
</evidence>
<dbReference type="Proteomes" id="UP000465601">
    <property type="component" value="Unassembled WGS sequence"/>
</dbReference>
<dbReference type="InterPro" id="IPR034714">
    <property type="entry name" value="TagA_TarA"/>
</dbReference>
<organism evidence="6 7">
    <name type="scientific">Alkaliphilus serpentinus</name>
    <dbReference type="NCBI Taxonomy" id="1482731"/>
    <lineage>
        <taxon>Bacteria</taxon>
        <taxon>Bacillati</taxon>
        <taxon>Bacillota</taxon>
        <taxon>Clostridia</taxon>
        <taxon>Peptostreptococcales</taxon>
        <taxon>Natronincolaceae</taxon>
        <taxon>Alkaliphilus</taxon>
    </lineage>
</organism>
<dbReference type="HAMAP" id="MF_02070">
    <property type="entry name" value="TagA_TarA"/>
    <property type="match status" value="1"/>
</dbReference>
<name>A0A833HRP0_9FIRM</name>
<dbReference type="InterPro" id="IPR004629">
    <property type="entry name" value="WecG_TagA_CpsF"/>
</dbReference>
<gene>
    <name evidence="6" type="ORF">F8153_00430</name>
</gene>
<evidence type="ECO:0000256" key="4">
    <source>
        <dbReference type="ARBA" id="ARBA00023316"/>
    </source>
</evidence>
<protein>
    <recommendedName>
        <fullName evidence="5">N-acetylglucosaminyldiphosphoundecaprenol N-acetyl-beta-D-mannosaminyltransferase</fullName>
        <ecNumber evidence="5">2.4.1.187</ecNumber>
    </recommendedName>
    <alternativeName>
        <fullName evidence="5">N-acetylmannosaminyltransferase</fullName>
    </alternativeName>
    <alternativeName>
        <fullName evidence="5">UDP-N-acetylmannosamine transferase</fullName>
    </alternativeName>
    <alternativeName>
        <fullName evidence="5">UDP-N-acetylmannosamine:N-acetylglucosaminyl pyrophosphorylundecaprenol N-acetylmannosaminyltransferase</fullName>
    </alternativeName>
</protein>
<reference evidence="6 7" key="1">
    <citation type="submission" date="2019-10" db="EMBL/GenBank/DDBJ databases">
        <title>Alkaliphilus serpentinus sp. nov. and Alkaliphilus pronyensis sp. nov., two novel anaerobic alkaliphilic species isolated from the serpentinized-hosted hydrothermal field of the Prony Bay (New Caledonia).</title>
        <authorList>
            <person name="Postec A."/>
        </authorList>
    </citation>
    <scope>NUCLEOTIDE SEQUENCE [LARGE SCALE GENOMIC DNA]</scope>
    <source>
        <strain evidence="6 7">LacT</strain>
    </source>
</reference>
<comment type="similarity">
    <text evidence="5">Belongs to the glycosyltransferase 26 family. TagA/TarA subfamily.</text>
</comment>
<keyword evidence="2 5" id="KW-0808">Transferase</keyword>